<evidence type="ECO:0000313" key="2">
    <source>
        <dbReference type="Proteomes" id="UP000301751"/>
    </source>
</evidence>
<dbReference type="AlphaFoldDB" id="A0A480ATQ6"/>
<accession>A0A480ATQ6</accession>
<evidence type="ECO:0000313" key="1">
    <source>
        <dbReference type="EMBL" id="GCL64336.1"/>
    </source>
</evidence>
<evidence type="ECO:0008006" key="3">
    <source>
        <dbReference type="Google" id="ProtNLM"/>
    </source>
</evidence>
<name>A0A480ATQ6_9BURK</name>
<gene>
    <name evidence="1" type="ORF">AQPW35_34170</name>
</gene>
<dbReference type="EMBL" id="BJCL01000009">
    <property type="protein sequence ID" value="GCL64336.1"/>
    <property type="molecule type" value="Genomic_DNA"/>
</dbReference>
<reference evidence="2" key="1">
    <citation type="submission" date="2019-03" db="EMBL/GenBank/DDBJ databases">
        <title>Aquabacterium pictum sp.nov., the first bacteriochlorophyll a-containing freshwater bacterium in the genus Aquabacterium of the class Betaproteobacteria.</title>
        <authorList>
            <person name="Hirose S."/>
            <person name="Tank M."/>
            <person name="Hara E."/>
            <person name="Tamaki H."/>
            <person name="Takaichi S."/>
            <person name="Haruta S."/>
            <person name="Hanada S."/>
        </authorList>
    </citation>
    <scope>NUCLEOTIDE SEQUENCE [LARGE SCALE GENOMIC DNA]</scope>
    <source>
        <strain evidence="2">W35</strain>
    </source>
</reference>
<protein>
    <recommendedName>
        <fullName evidence="3">Helix-turn-helix type 11 domain-containing protein</fullName>
    </recommendedName>
</protein>
<sequence length="119" mass="12786">MTDIPIPMPYVSPEAAKALLLQRLAAQHTGAAKGISAARLAAACCTSERMLRTLISEAREEGIAICGTPATGYYIAETAGELEACCAFLRSRALHSLRIEAQLRRQPLPDLLGQLHLQT</sequence>
<dbReference type="Proteomes" id="UP000301751">
    <property type="component" value="Unassembled WGS sequence"/>
</dbReference>
<proteinExistence type="predicted"/>
<organism evidence="1 2">
    <name type="scientific">Pseudaquabacterium pictum</name>
    <dbReference type="NCBI Taxonomy" id="2315236"/>
    <lineage>
        <taxon>Bacteria</taxon>
        <taxon>Pseudomonadati</taxon>
        <taxon>Pseudomonadota</taxon>
        <taxon>Betaproteobacteria</taxon>
        <taxon>Burkholderiales</taxon>
        <taxon>Sphaerotilaceae</taxon>
        <taxon>Pseudaquabacterium</taxon>
    </lineage>
</organism>
<keyword evidence="2" id="KW-1185">Reference proteome</keyword>
<dbReference type="RefSeq" id="WP_228027157.1">
    <property type="nucleotide sequence ID" value="NZ_BJCL01000009.1"/>
</dbReference>
<comment type="caution">
    <text evidence="1">The sequence shown here is derived from an EMBL/GenBank/DDBJ whole genome shotgun (WGS) entry which is preliminary data.</text>
</comment>